<dbReference type="FunFam" id="3.30.160.60:FF:000446">
    <property type="entry name" value="Zinc finger protein"/>
    <property type="match status" value="1"/>
</dbReference>
<dbReference type="Pfam" id="PF00096">
    <property type="entry name" value="zf-C2H2"/>
    <property type="match status" value="1"/>
</dbReference>
<dbReference type="Gene3D" id="3.30.160.60">
    <property type="entry name" value="Classic Zinc Finger"/>
    <property type="match status" value="2"/>
</dbReference>
<sequence length="305" mass="35010">MEAMLENFEYTQPTGETTYIKQEPDCETEGNNETNISDEAIHVQQEQDCQNLCSKKDGMTCCCPRPTVKLETEDDEMEELYYQTQNHLPFIKQEYLQSSKDISVDTYLQLREHDQLSDVLPENDSYKINTNTMLNINCGTSISEMTRDNKTNSRMSENETFQDSVVCHESTRNICDTETDCQPTLQNEDCIQELDSVNEKNDCLYTVDVGDQLQSNIHIQTQDEHTSAHNGEKHYLCDTLLEFTNNTVAACKRTRKLEKPYKCDDCGAMFTRGGVLNVHRRIHTGEKPYKCDDCNAVFTTAGHLR</sequence>
<evidence type="ECO:0000256" key="2">
    <source>
        <dbReference type="ARBA" id="ARBA00022771"/>
    </source>
</evidence>
<dbReference type="FunFam" id="3.30.160.60:FF:003287">
    <property type="entry name" value="Zgc:113343"/>
    <property type="match status" value="1"/>
</dbReference>
<dbReference type="InterPro" id="IPR036236">
    <property type="entry name" value="Znf_C2H2_sf"/>
</dbReference>
<dbReference type="PROSITE" id="PS00028">
    <property type="entry name" value="ZINC_FINGER_C2H2_1"/>
    <property type="match status" value="1"/>
</dbReference>
<dbReference type="GO" id="GO:0000981">
    <property type="term" value="F:DNA-binding transcription factor activity, RNA polymerase II-specific"/>
    <property type="evidence" value="ECO:0007669"/>
    <property type="project" value="TreeGrafter"/>
</dbReference>
<dbReference type="GO" id="GO:0008270">
    <property type="term" value="F:zinc ion binding"/>
    <property type="evidence" value="ECO:0007669"/>
    <property type="project" value="UniProtKB-KW"/>
</dbReference>
<dbReference type="InterPro" id="IPR013087">
    <property type="entry name" value="Znf_C2H2_type"/>
</dbReference>
<keyword evidence="2 4" id="KW-0863">Zinc-finger</keyword>
<organism evidence="6">
    <name type="scientific">Arion vulgaris</name>
    <dbReference type="NCBI Taxonomy" id="1028688"/>
    <lineage>
        <taxon>Eukaryota</taxon>
        <taxon>Metazoa</taxon>
        <taxon>Spiralia</taxon>
        <taxon>Lophotrochozoa</taxon>
        <taxon>Mollusca</taxon>
        <taxon>Gastropoda</taxon>
        <taxon>Heterobranchia</taxon>
        <taxon>Euthyneura</taxon>
        <taxon>Panpulmonata</taxon>
        <taxon>Eupulmonata</taxon>
        <taxon>Stylommatophora</taxon>
        <taxon>Helicina</taxon>
        <taxon>Arionoidea</taxon>
        <taxon>Arionidae</taxon>
        <taxon>Arion</taxon>
    </lineage>
</organism>
<gene>
    <name evidence="6" type="primary">ORF190018</name>
</gene>
<evidence type="ECO:0000259" key="5">
    <source>
        <dbReference type="PROSITE" id="PS50157"/>
    </source>
</evidence>
<dbReference type="EMBL" id="HACG01045912">
    <property type="protein sequence ID" value="CEK92777.1"/>
    <property type="molecule type" value="Transcribed_RNA"/>
</dbReference>
<evidence type="ECO:0000256" key="3">
    <source>
        <dbReference type="ARBA" id="ARBA00022833"/>
    </source>
</evidence>
<reference evidence="6" key="1">
    <citation type="submission" date="2014-12" db="EMBL/GenBank/DDBJ databases">
        <title>Insight into the proteome of Arion vulgaris.</title>
        <authorList>
            <person name="Aradska J."/>
            <person name="Bulat T."/>
            <person name="Smidak R."/>
            <person name="Sarate P."/>
            <person name="Gangsoo J."/>
            <person name="Sialana F."/>
            <person name="Bilban M."/>
            <person name="Lubec G."/>
        </authorList>
    </citation>
    <scope>NUCLEOTIDE SEQUENCE</scope>
    <source>
        <tissue evidence="6">Skin</tissue>
    </source>
</reference>
<dbReference type="GO" id="GO:0000978">
    <property type="term" value="F:RNA polymerase II cis-regulatory region sequence-specific DNA binding"/>
    <property type="evidence" value="ECO:0007669"/>
    <property type="project" value="TreeGrafter"/>
</dbReference>
<dbReference type="SUPFAM" id="SSF57667">
    <property type="entry name" value="beta-beta-alpha zinc fingers"/>
    <property type="match status" value="1"/>
</dbReference>
<feature type="non-terminal residue" evidence="6">
    <location>
        <position position="305"/>
    </location>
</feature>
<dbReference type="PANTHER" id="PTHR23235">
    <property type="entry name" value="KRUEPPEL-LIKE TRANSCRIPTION FACTOR"/>
    <property type="match status" value="1"/>
</dbReference>
<keyword evidence="3" id="KW-0862">Zinc</keyword>
<name>A0A0B7BIQ9_9EUPU</name>
<keyword evidence="1" id="KW-0479">Metal-binding</keyword>
<feature type="domain" description="C2H2-type" evidence="5">
    <location>
        <begin position="261"/>
        <end position="288"/>
    </location>
</feature>
<dbReference type="PROSITE" id="PS50157">
    <property type="entry name" value="ZINC_FINGER_C2H2_2"/>
    <property type="match status" value="1"/>
</dbReference>
<evidence type="ECO:0000256" key="4">
    <source>
        <dbReference type="PROSITE-ProRule" id="PRU00042"/>
    </source>
</evidence>
<dbReference type="AlphaFoldDB" id="A0A0B7BIQ9"/>
<evidence type="ECO:0000256" key="1">
    <source>
        <dbReference type="ARBA" id="ARBA00022723"/>
    </source>
</evidence>
<proteinExistence type="predicted"/>
<evidence type="ECO:0000313" key="6">
    <source>
        <dbReference type="EMBL" id="CEK92777.1"/>
    </source>
</evidence>
<protein>
    <recommendedName>
        <fullName evidence="5">C2H2-type domain-containing protein</fullName>
    </recommendedName>
</protein>
<accession>A0A0B7BIQ9</accession>
<dbReference type="PANTHER" id="PTHR23235:SF130">
    <property type="entry name" value="ZINC FINGER PROTEIN 367"/>
    <property type="match status" value="1"/>
</dbReference>